<dbReference type="Gene3D" id="3.20.20.70">
    <property type="entry name" value="Aldolase class I"/>
    <property type="match status" value="1"/>
</dbReference>
<dbReference type="GO" id="GO:0008033">
    <property type="term" value="P:tRNA processing"/>
    <property type="evidence" value="ECO:0007669"/>
    <property type="project" value="UniProtKB-KW"/>
</dbReference>
<dbReference type="AlphaFoldDB" id="T0ZB62"/>
<protein>
    <submittedName>
        <fullName evidence="11">tRNA-modifying enzyme</fullName>
    </submittedName>
</protein>
<evidence type="ECO:0000256" key="1">
    <source>
        <dbReference type="ARBA" id="ARBA00001966"/>
    </source>
</evidence>
<dbReference type="InterPro" id="IPR013785">
    <property type="entry name" value="Aldolase_TIM"/>
</dbReference>
<evidence type="ECO:0000259" key="10">
    <source>
        <dbReference type="PROSITE" id="PS51918"/>
    </source>
</evidence>
<keyword evidence="5" id="KW-0479">Metal-binding</keyword>
<reference evidence="11" key="1">
    <citation type="submission" date="2013-08" db="EMBL/GenBank/DDBJ databases">
        <authorList>
            <person name="Mendez C."/>
            <person name="Richter M."/>
            <person name="Ferrer M."/>
            <person name="Sanchez J."/>
        </authorList>
    </citation>
    <scope>NUCLEOTIDE SEQUENCE</scope>
</reference>
<dbReference type="PANTHER" id="PTHR13930:SF0">
    <property type="entry name" value="S-ADENOSYL-L-METHIONINE-DEPENDENT TRNA 4-DEMETHYLWYOSINE SYNTHASE TYW1-RELATED"/>
    <property type="match status" value="1"/>
</dbReference>
<name>T0ZB62_9ZZZZ</name>
<dbReference type="InterPro" id="IPR007197">
    <property type="entry name" value="rSAM"/>
</dbReference>
<evidence type="ECO:0000256" key="2">
    <source>
        <dbReference type="ARBA" id="ARBA00022485"/>
    </source>
</evidence>
<comment type="catalytic activity">
    <reaction evidence="9">
        <text>N(1)-methylguanosine(37) in tRNA(Phe) + pyruvate + S-adenosyl-L-methionine = 4-demethylwyosine(37) in tRNA(Phe) + 5'-deoxyadenosine + L-methionine + CO2 + H2O</text>
        <dbReference type="Rhea" id="RHEA:36347"/>
        <dbReference type="Rhea" id="RHEA-COMP:10164"/>
        <dbReference type="Rhea" id="RHEA-COMP:10165"/>
        <dbReference type="ChEBI" id="CHEBI:15361"/>
        <dbReference type="ChEBI" id="CHEBI:15377"/>
        <dbReference type="ChEBI" id="CHEBI:16526"/>
        <dbReference type="ChEBI" id="CHEBI:17319"/>
        <dbReference type="ChEBI" id="CHEBI:57844"/>
        <dbReference type="ChEBI" id="CHEBI:59789"/>
        <dbReference type="ChEBI" id="CHEBI:64315"/>
        <dbReference type="ChEBI" id="CHEBI:73542"/>
        <dbReference type="EC" id="4.1.3.44"/>
    </reaction>
</comment>
<accession>T0ZB62</accession>
<comment type="cofactor">
    <cofactor evidence="1">
        <name>[4Fe-4S] cluster</name>
        <dbReference type="ChEBI" id="CHEBI:49883"/>
    </cofactor>
</comment>
<dbReference type="GO" id="GO:0051539">
    <property type="term" value="F:4 iron, 4 sulfur cluster binding"/>
    <property type="evidence" value="ECO:0007669"/>
    <property type="project" value="UniProtKB-KW"/>
</dbReference>
<evidence type="ECO:0000256" key="9">
    <source>
        <dbReference type="ARBA" id="ARBA00049466"/>
    </source>
</evidence>
<gene>
    <name evidence="11" type="ORF">B2A_10384</name>
</gene>
<dbReference type="Pfam" id="PF08608">
    <property type="entry name" value="Wyosine_form"/>
    <property type="match status" value="1"/>
</dbReference>
<reference evidence="11" key="2">
    <citation type="journal article" date="2014" name="ISME J.">
        <title>Microbial stratification in low pH oxic and suboxic macroscopic growths along an acid mine drainage.</title>
        <authorList>
            <person name="Mendez-Garcia C."/>
            <person name="Mesa V."/>
            <person name="Sprenger R.R."/>
            <person name="Richter M."/>
            <person name="Diez M.S."/>
            <person name="Solano J."/>
            <person name="Bargiela R."/>
            <person name="Golyshina O.V."/>
            <person name="Manteca A."/>
            <person name="Ramos J.L."/>
            <person name="Gallego J.R."/>
            <person name="Llorente I."/>
            <person name="Martins Dos Santos V.A."/>
            <person name="Jensen O.N."/>
            <person name="Pelaez A.I."/>
            <person name="Sanchez J."/>
            <person name="Ferrer M."/>
        </authorList>
    </citation>
    <scope>NUCLEOTIDE SEQUENCE</scope>
</reference>
<dbReference type="InterPro" id="IPR013917">
    <property type="entry name" value="tRNA_wybutosine-synth"/>
</dbReference>
<proteinExistence type="predicted"/>
<evidence type="ECO:0000256" key="7">
    <source>
        <dbReference type="ARBA" id="ARBA00023014"/>
    </source>
</evidence>
<comment type="caution">
    <text evidence="11">The sequence shown here is derived from an EMBL/GenBank/DDBJ whole genome shotgun (WGS) entry which is preliminary data.</text>
</comment>
<dbReference type="PROSITE" id="PS51918">
    <property type="entry name" value="RADICAL_SAM"/>
    <property type="match status" value="1"/>
</dbReference>
<keyword evidence="8" id="KW-0456">Lyase</keyword>
<dbReference type="EMBL" id="AUZZ01007490">
    <property type="protein sequence ID" value="EQD42308.1"/>
    <property type="molecule type" value="Genomic_DNA"/>
</dbReference>
<evidence type="ECO:0000256" key="3">
    <source>
        <dbReference type="ARBA" id="ARBA00022691"/>
    </source>
</evidence>
<keyword evidence="4" id="KW-0819">tRNA processing</keyword>
<sequence>MKLKRWSEANDPKHVALSLTGEPTFYPKMGKLIKSFHKRGISTFLVTNGTLPEAIERIDPLPTQLYISMQAPDEDTYIKITRPKVKHTWERFRKSLELMSRLKTRTVLRMTLIKGLNMLNPEGYAELIKLAKPNYVEVKGFSFVGGAREPQRGLSLESMPKHEEIKEFASKLAGLTGYIDTAEHRPSRIVLLCRDTESRDSRIIDFDKIGKEYMAAYA</sequence>
<dbReference type="InterPro" id="IPR058240">
    <property type="entry name" value="rSAM_sf"/>
</dbReference>
<dbReference type="SUPFAM" id="SSF102114">
    <property type="entry name" value="Radical SAM enzymes"/>
    <property type="match status" value="1"/>
</dbReference>
<keyword evidence="6" id="KW-0408">Iron</keyword>
<evidence type="ECO:0000256" key="6">
    <source>
        <dbReference type="ARBA" id="ARBA00023004"/>
    </source>
</evidence>
<evidence type="ECO:0000313" key="11">
    <source>
        <dbReference type="EMBL" id="EQD42308.1"/>
    </source>
</evidence>
<organism evidence="11">
    <name type="scientific">mine drainage metagenome</name>
    <dbReference type="NCBI Taxonomy" id="410659"/>
    <lineage>
        <taxon>unclassified sequences</taxon>
        <taxon>metagenomes</taxon>
        <taxon>ecological metagenomes</taxon>
    </lineage>
</organism>
<feature type="domain" description="Radical SAM core" evidence="10">
    <location>
        <begin position="1"/>
        <end position="188"/>
    </location>
</feature>
<dbReference type="GO" id="GO:0102521">
    <property type="term" value="F:tRNA-4-demethylwyosine synthase activity"/>
    <property type="evidence" value="ECO:0007669"/>
    <property type="project" value="UniProtKB-EC"/>
</dbReference>
<dbReference type="PANTHER" id="PTHR13930">
    <property type="entry name" value="S-ADENOSYL-L-METHIONINE-DEPENDENT TRNA 4-DEMETHYLWYOSINE SYNTHASE"/>
    <property type="match status" value="1"/>
</dbReference>
<dbReference type="InterPro" id="IPR034556">
    <property type="entry name" value="tRNA_wybutosine-synthase"/>
</dbReference>
<keyword evidence="2" id="KW-0004">4Fe-4S</keyword>
<evidence type="ECO:0000256" key="5">
    <source>
        <dbReference type="ARBA" id="ARBA00022723"/>
    </source>
</evidence>
<dbReference type="GO" id="GO:0046872">
    <property type="term" value="F:metal ion binding"/>
    <property type="evidence" value="ECO:0007669"/>
    <property type="project" value="UniProtKB-KW"/>
</dbReference>
<dbReference type="CDD" id="cd01335">
    <property type="entry name" value="Radical_SAM"/>
    <property type="match status" value="1"/>
</dbReference>
<evidence type="ECO:0000256" key="4">
    <source>
        <dbReference type="ARBA" id="ARBA00022694"/>
    </source>
</evidence>
<evidence type="ECO:0000256" key="8">
    <source>
        <dbReference type="ARBA" id="ARBA00023239"/>
    </source>
</evidence>
<dbReference type="Pfam" id="PF04055">
    <property type="entry name" value="Radical_SAM"/>
    <property type="match status" value="1"/>
</dbReference>
<keyword evidence="3" id="KW-0949">S-adenosyl-L-methionine</keyword>
<keyword evidence="7" id="KW-0411">Iron-sulfur</keyword>